<keyword evidence="2" id="KW-0472">Membrane</keyword>
<evidence type="ECO:0000313" key="3">
    <source>
        <dbReference type="EMBL" id="CAE8640363.1"/>
    </source>
</evidence>
<feature type="region of interest" description="Disordered" evidence="1">
    <location>
        <begin position="96"/>
        <end position="118"/>
    </location>
</feature>
<proteinExistence type="predicted"/>
<feature type="compositionally biased region" description="Basic and acidic residues" evidence="1">
    <location>
        <begin position="330"/>
        <end position="348"/>
    </location>
</feature>
<reference evidence="3" key="1">
    <citation type="submission" date="2021-02" db="EMBL/GenBank/DDBJ databases">
        <authorList>
            <person name="Dougan E. K."/>
            <person name="Rhodes N."/>
            <person name="Thang M."/>
            <person name="Chan C."/>
        </authorList>
    </citation>
    <scope>NUCLEOTIDE SEQUENCE</scope>
</reference>
<gene>
    <name evidence="3" type="ORF">PGLA1383_LOCUS55237</name>
</gene>
<sequence>MSLHQRAASWLRPGVLAAPASKPEDIVSLAAVEAEAEGASEAAAAVVAAQNAAAASRQAIALAAQAKRSQEESMRLRGVLHRADASAGILAFSATSAPPASTGGAPSGKDGSTSPNEAELQSEAAAAKVAGLCVLSICIFLCWFQTTLQPDIRRFRPRHEVEDEESPDDRVPGMFCCRTFACCGSCFLSVARWASSCSRSAILLMLSLFLMVGWSGKLMWDNHIIQKHLEEATFQLFLLTTIFLVVLVIVGEFIRWLKEKIGYVHHVVSFVDDKVDDITDFLGFEYHKEDDGHYQDHGEPGMPKDRLGKRVARERQIPVGFWNMFRPTGRSREPHYEKSFLKPPSADR</sequence>
<evidence type="ECO:0000313" key="4">
    <source>
        <dbReference type="Proteomes" id="UP000654075"/>
    </source>
</evidence>
<name>A0A813HQB4_POLGL</name>
<accession>A0A813HQB4</accession>
<keyword evidence="2" id="KW-0812">Transmembrane</keyword>
<keyword evidence="4" id="KW-1185">Reference proteome</keyword>
<evidence type="ECO:0000256" key="2">
    <source>
        <dbReference type="SAM" id="Phobius"/>
    </source>
</evidence>
<organism evidence="3 4">
    <name type="scientific">Polarella glacialis</name>
    <name type="common">Dinoflagellate</name>
    <dbReference type="NCBI Taxonomy" id="89957"/>
    <lineage>
        <taxon>Eukaryota</taxon>
        <taxon>Sar</taxon>
        <taxon>Alveolata</taxon>
        <taxon>Dinophyceae</taxon>
        <taxon>Suessiales</taxon>
        <taxon>Suessiaceae</taxon>
        <taxon>Polarella</taxon>
    </lineage>
</organism>
<feature type="transmembrane region" description="Helical" evidence="2">
    <location>
        <begin position="201"/>
        <end position="220"/>
    </location>
</feature>
<dbReference type="Proteomes" id="UP000654075">
    <property type="component" value="Unassembled WGS sequence"/>
</dbReference>
<feature type="transmembrane region" description="Helical" evidence="2">
    <location>
        <begin position="232"/>
        <end position="254"/>
    </location>
</feature>
<feature type="region of interest" description="Disordered" evidence="1">
    <location>
        <begin position="326"/>
        <end position="348"/>
    </location>
</feature>
<comment type="caution">
    <text evidence="3">The sequence shown here is derived from an EMBL/GenBank/DDBJ whole genome shotgun (WGS) entry which is preliminary data.</text>
</comment>
<dbReference type="EMBL" id="CAJNNV010032570">
    <property type="protein sequence ID" value="CAE8640363.1"/>
    <property type="molecule type" value="Genomic_DNA"/>
</dbReference>
<evidence type="ECO:0000256" key="1">
    <source>
        <dbReference type="SAM" id="MobiDB-lite"/>
    </source>
</evidence>
<protein>
    <submittedName>
        <fullName evidence="3">Uncharacterized protein</fullName>
    </submittedName>
</protein>
<feature type="compositionally biased region" description="Low complexity" evidence="1">
    <location>
        <begin position="96"/>
        <end position="108"/>
    </location>
</feature>
<dbReference type="AlphaFoldDB" id="A0A813HQB4"/>
<keyword evidence="2" id="KW-1133">Transmembrane helix</keyword>